<evidence type="ECO:0000313" key="1">
    <source>
        <dbReference type="EMBL" id="KAK4244426.1"/>
    </source>
</evidence>
<dbReference type="AlphaFoldDB" id="A0AAN7HC79"/>
<dbReference type="EMBL" id="MU857739">
    <property type="protein sequence ID" value="KAK4244426.1"/>
    <property type="molecule type" value="Genomic_DNA"/>
</dbReference>
<gene>
    <name evidence="1" type="ORF">C7999DRAFT_35205</name>
</gene>
<organism evidence="1 2">
    <name type="scientific">Corynascus novoguineensis</name>
    <dbReference type="NCBI Taxonomy" id="1126955"/>
    <lineage>
        <taxon>Eukaryota</taxon>
        <taxon>Fungi</taxon>
        <taxon>Dikarya</taxon>
        <taxon>Ascomycota</taxon>
        <taxon>Pezizomycotina</taxon>
        <taxon>Sordariomycetes</taxon>
        <taxon>Sordariomycetidae</taxon>
        <taxon>Sordariales</taxon>
        <taxon>Chaetomiaceae</taxon>
        <taxon>Corynascus</taxon>
    </lineage>
</organism>
<dbReference type="Proteomes" id="UP001303647">
    <property type="component" value="Unassembled WGS sequence"/>
</dbReference>
<comment type="caution">
    <text evidence="1">The sequence shown here is derived from an EMBL/GenBank/DDBJ whole genome shotgun (WGS) entry which is preliminary data.</text>
</comment>
<sequence length="252" mass="28764">MPDSLTRLAMDDLRRSGLRKFVDDFVQEVEQDSLLRWGATKLELQKAVRAKILNAMGDTISRSLPSPREAIQHFSRAALCTPSWPNITHQRDYTDAKSRLSAVIKGVQECLDYLRNGRDLPLFALARAVGSRFFSGRTQALEVLLELYCLQHNSSASRENASRHIIRVLSLHDRYTQRTFYPFQPSALRMRCLLWVFSQVLTLEAKILCGLAALLRSAFRLRAGQTRPKPGIFDKRPQFIVYPSRIVLSSDD</sequence>
<evidence type="ECO:0000313" key="2">
    <source>
        <dbReference type="Proteomes" id="UP001303647"/>
    </source>
</evidence>
<accession>A0AAN7HC79</accession>
<protein>
    <submittedName>
        <fullName evidence="1">Uncharacterized protein</fullName>
    </submittedName>
</protein>
<keyword evidence="2" id="KW-1185">Reference proteome</keyword>
<name>A0AAN7HC79_9PEZI</name>
<reference evidence="1" key="2">
    <citation type="submission" date="2023-05" db="EMBL/GenBank/DDBJ databases">
        <authorList>
            <consortium name="Lawrence Berkeley National Laboratory"/>
            <person name="Steindorff A."/>
            <person name="Hensen N."/>
            <person name="Bonometti L."/>
            <person name="Westerberg I."/>
            <person name="Brannstrom I.O."/>
            <person name="Guillou S."/>
            <person name="Cros-Aarteil S."/>
            <person name="Calhoun S."/>
            <person name="Haridas S."/>
            <person name="Kuo A."/>
            <person name="Mondo S."/>
            <person name="Pangilinan J."/>
            <person name="Riley R."/>
            <person name="Labutti K."/>
            <person name="Andreopoulos B."/>
            <person name="Lipzen A."/>
            <person name="Chen C."/>
            <person name="Yanf M."/>
            <person name="Daum C."/>
            <person name="Ng V."/>
            <person name="Clum A."/>
            <person name="Ohm R."/>
            <person name="Martin F."/>
            <person name="Silar P."/>
            <person name="Natvig D."/>
            <person name="Lalanne C."/>
            <person name="Gautier V."/>
            <person name="Ament-Velasquez S.L."/>
            <person name="Kruys A."/>
            <person name="Hutchinson M.I."/>
            <person name="Powell A.J."/>
            <person name="Barry K."/>
            <person name="Miller A.N."/>
            <person name="Grigoriev I.V."/>
            <person name="Debuchy R."/>
            <person name="Gladieux P."/>
            <person name="Thoren M.H."/>
            <person name="Johannesson H."/>
        </authorList>
    </citation>
    <scope>NUCLEOTIDE SEQUENCE</scope>
    <source>
        <strain evidence="1">CBS 359.72</strain>
    </source>
</reference>
<proteinExistence type="predicted"/>
<reference evidence="1" key="1">
    <citation type="journal article" date="2023" name="Mol. Phylogenet. Evol.">
        <title>Genome-scale phylogeny and comparative genomics of the fungal order Sordariales.</title>
        <authorList>
            <person name="Hensen N."/>
            <person name="Bonometti L."/>
            <person name="Westerberg I."/>
            <person name="Brannstrom I.O."/>
            <person name="Guillou S."/>
            <person name="Cros-Aarteil S."/>
            <person name="Calhoun S."/>
            <person name="Haridas S."/>
            <person name="Kuo A."/>
            <person name="Mondo S."/>
            <person name="Pangilinan J."/>
            <person name="Riley R."/>
            <person name="LaButti K."/>
            <person name="Andreopoulos B."/>
            <person name="Lipzen A."/>
            <person name="Chen C."/>
            <person name="Yan M."/>
            <person name="Daum C."/>
            <person name="Ng V."/>
            <person name="Clum A."/>
            <person name="Steindorff A."/>
            <person name="Ohm R.A."/>
            <person name="Martin F."/>
            <person name="Silar P."/>
            <person name="Natvig D.O."/>
            <person name="Lalanne C."/>
            <person name="Gautier V."/>
            <person name="Ament-Velasquez S.L."/>
            <person name="Kruys A."/>
            <person name="Hutchinson M.I."/>
            <person name="Powell A.J."/>
            <person name="Barry K."/>
            <person name="Miller A.N."/>
            <person name="Grigoriev I.V."/>
            <person name="Debuchy R."/>
            <person name="Gladieux P."/>
            <person name="Hiltunen Thoren M."/>
            <person name="Johannesson H."/>
        </authorList>
    </citation>
    <scope>NUCLEOTIDE SEQUENCE</scope>
    <source>
        <strain evidence="1">CBS 359.72</strain>
    </source>
</reference>